<accession>A0AAV4WY12</accession>
<gene>
    <name evidence="2" type="primary">X975_26509</name>
    <name evidence="2" type="ORF">CEXT_62431</name>
</gene>
<comment type="caution">
    <text evidence="2">The sequence shown here is derived from an EMBL/GenBank/DDBJ whole genome shotgun (WGS) entry which is preliminary data.</text>
</comment>
<name>A0AAV4WY12_CAEEX</name>
<organism evidence="2 3">
    <name type="scientific">Caerostris extrusa</name>
    <name type="common">Bark spider</name>
    <name type="synonym">Caerostris bankana</name>
    <dbReference type="NCBI Taxonomy" id="172846"/>
    <lineage>
        <taxon>Eukaryota</taxon>
        <taxon>Metazoa</taxon>
        <taxon>Ecdysozoa</taxon>
        <taxon>Arthropoda</taxon>
        <taxon>Chelicerata</taxon>
        <taxon>Arachnida</taxon>
        <taxon>Araneae</taxon>
        <taxon>Araneomorphae</taxon>
        <taxon>Entelegynae</taxon>
        <taxon>Araneoidea</taxon>
        <taxon>Araneidae</taxon>
        <taxon>Caerostris</taxon>
    </lineage>
</organism>
<sequence length="297" mass="34179">MEPRTKLPVERPKMSLAMWAALKTNIMREREKKKQEQEADAAVERLQKEQEMKRKQTAMTLGEIKEQLEKFDRELLSLKTEKHELFMHFKKILNEDDKRKSEEKEAANEVLHLSHHYPNQNVSVGAPNLYMIAGNRVMNRNPVMYKVGTAPPSQQNGTLKRTRSPSPTNNNYPPNFGYKTHVTAYGQTYPVPHPASQYASQEQAKHLAAGYHVPHMQQTGYVSGLPQQIEHLGQKQVNMQDEKYYIQAGGISSGYPIRTQPPTHFQPPTSHNVTAPIQVPLRKEDVMRRNLNNENHR</sequence>
<feature type="region of interest" description="Disordered" evidence="1">
    <location>
        <begin position="148"/>
        <end position="173"/>
    </location>
</feature>
<protein>
    <recommendedName>
        <fullName evidence="4">G protein pathway suppressor 2</fullName>
    </recommendedName>
</protein>
<proteinExistence type="predicted"/>
<dbReference type="PANTHER" id="PTHR22654">
    <property type="entry name" value="G PROTEIN PATHWAY SUPPRESSOR 2"/>
    <property type="match status" value="1"/>
</dbReference>
<dbReference type="GO" id="GO:0003712">
    <property type="term" value="F:transcription coregulator activity"/>
    <property type="evidence" value="ECO:0007669"/>
    <property type="project" value="TreeGrafter"/>
</dbReference>
<dbReference type="PANTHER" id="PTHR22654:SF2">
    <property type="entry name" value="G PROTEIN PATHWAY SUPPRESSOR 2"/>
    <property type="match status" value="1"/>
</dbReference>
<dbReference type="GO" id="GO:0006357">
    <property type="term" value="P:regulation of transcription by RNA polymerase II"/>
    <property type="evidence" value="ECO:0007669"/>
    <property type="project" value="TreeGrafter"/>
</dbReference>
<dbReference type="AlphaFoldDB" id="A0AAV4WY12"/>
<dbReference type="GO" id="GO:0005667">
    <property type="term" value="C:transcription regulator complex"/>
    <property type="evidence" value="ECO:0007669"/>
    <property type="project" value="TreeGrafter"/>
</dbReference>
<evidence type="ECO:0000256" key="1">
    <source>
        <dbReference type="SAM" id="MobiDB-lite"/>
    </source>
</evidence>
<dbReference type="Proteomes" id="UP001054945">
    <property type="component" value="Unassembled WGS sequence"/>
</dbReference>
<dbReference type="Pfam" id="PF15991">
    <property type="entry name" value="G_path_suppress"/>
    <property type="match status" value="1"/>
</dbReference>
<keyword evidence="3" id="KW-1185">Reference proteome</keyword>
<evidence type="ECO:0008006" key="4">
    <source>
        <dbReference type="Google" id="ProtNLM"/>
    </source>
</evidence>
<dbReference type="EMBL" id="BPLR01016975">
    <property type="protein sequence ID" value="GIY87786.1"/>
    <property type="molecule type" value="Genomic_DNA"/>
</dbReference>
<evidence type="ECO:0000313" key="2">
    <source>
        <dbReference type="EMBL" id="GIY87786.1"/>
    </source>
</evidence>
<dbReference type="InterPro" id="IPR026094">
    <property type="entry name" value="GPS2"/>
</dbReference>
<reference evidence="2 3" key="1">
    <citation type="submission" date="2021-06" db="EMBL/GenBank/DDBJ databases">
        <title>Caerostris extrusa draft genome.</title>
        <authorList>
            <person name="Kono N."/>
            <person name="Arakawa K."/>
        </authorList>
    </citation>
    <scope>NUCLEOTIDE SEQUENCE [LARGE SCALE GENOMIC DNA]</scope>
</reference>
<feature type="compositionally biased region" description="Low complexity" evidence="1">
    <location>
        <begin position="164"/>
        <end position="173"/>
    </location>
</feature>
<evidence type="ECO:0000313" key="3">
    <source>
        <dbReference type="Proteomes" id="UP001054945"/>
    </source>
</evidence>
<feature type="region of interest" description="Disordered" evidence="1">
    <location>
        <begin position="30"/>
        <end position="54"/>
    </location>
</feature>